<dbReference type="AlphaFoldDB" id="A0A8H5B1E8"/>
<dbReference type="OrthoDB" id="3044427at2759"/>
<evidence type="ECO:0000256" key="1">
    <source>
        <dbReference type="SAM" id="MobiDB-lite"/>
    </source>
</evidence>
<feature type="region of interest" description="Disordered" evidence="1">
    <location>
        <begin position="92"/>
        <end position="149"/>
    </location>
</feature>
<proteinExistence type="predicted"/>
<protein>
    <submittedName>
        <fullName evidence="2">Uncharacterized protein</fullName>
    </submittedName>
</protein>
<reference evidence="2 3" key="1">
    <citation type="journal article" date="2020" name="ISME J.">
        <title>Uncovering the hidden diversity of litter-decomposition mechanisms in mushroom-forming fungi.</title>
        <authorList>
            <person name="Floudas D."/>
            <person name="Bentzer J."/>
            <person name="Ahren D."/>
            <person name="Johansson T."/>
            <person name="Persson P."/>
            <person name="Tunlid A."/>
        </authorList>
    </citation>
    <scope>NUCLEOTIDE SEQUENCE [LARGE SCALE GENOMIC DNA]</scope>
    <source>
        <strain evidence="2 3">CBS 101986</strain>
    </source>
</reference>
<dbReference type="EMBL" id="JAACJJ010000044">
    <property type="protein sequence ID" value="KAF5314258.1"/>
    <property type="molecule type" value="Genomic_DNA"/>
</dbReference>
<sequence>MSSTFLLPSHFGSSFITTIPVTRYDSKGRQMSFPESEVQRLERQAFINASRSRSSSPSLSPPGSPTRAKLISEPYGDPIELMANRLAEEFMYGSSDSSEDEQTLFFSPKRAQRVPPPARAPAAHVKSSTSFTPGHKKKRSSLSAIPEED</sequence>
<keyword evidence="3" id="KW-1185">Reference proteome</keyword>
<name>A0A8H5B1E8_9AGAR</name>
<accession>A0A8H5B1E8</accession>
<comment type="caution">
    <text evidence="2">The sequence shown here is derived from an EMBL/GenBank/DDBJ whole genome shotgun (WGS) entry which is preliminary data.</text>
</comment>
<feature type="region of interest" description="Disordered" evidence="1">
    <location>
        <begin position="47"/>
        <end position="74"/>
    </location>
</feature>
<organism evidence="2 3">
    <name type="scientific">Psilocybe cf. subviscida</name>
    <dbReference type="NCBI Taxonomy" id="2480587"/>
    <lineage>
        <taxon>Eukaryota</taxon>
        <taxon>Fungi</taxon>
        <taxon>Dikarya</taxon>
        <taxon>Basidiomycota</taxon>
        <taxon>Agaricomycotina</taxon>
        <taxon>Agaricomycetes</taxon>
        <taxon>Agaricomycetidae</taxon>
        <taxon>Agaricales</taxon>
        <taxon>Agaricineae</taxon>
        <taxon>Strophariaceae</taxon>
        <taxon>Psilocybe</taxon>
    </lineage>
</organism>
<evidence type="ECO:0000313" key="2">
    <source>
        <dbReference type="EMBL" id="KAF5314258.1"/>
    </source>
</evidence>
<evidence type="ECO:0000313" key="3">
    <source>
        <dbReference type="Proteomes" id="UP000567179"/>
    </source>
</evidence>
<gene>
    <name evidence="2" type="ORF">D9619_011806</name>
</gene>
<dbReference type="Proteomes" id="UP000567179">
    <property type="component" value="Unassembled WGS sequence"/>
</dbReference>